<feature type="region of interest" description="Disordered" evidence="3">
    <location>
        <begin position="1"/>
        <end position="21"/>
    </location>
</feature>
<evidence type="ECO:0000313" key="5">
    <source>
        <dbReference type="EMBL" id="MFC3835297.1"/>
    </source>
</evidence>
<name>A0ABV7ZF58_9DEIO</name>
<dbReference type="InterPro" id="IPR009057">
    <property type="entry name" value="Homeodomain-like_sf"/>
</dbReference>
<keyword evidence="6" id="KW-1185">Reference proteome</keyword>
<dbReference type="Pfam" id="PF00440">
    <property type="entry name" value="TetR_N"/>
    <property type="match status" value="1"/>
</dbReference>
<organism evidence="5 6">
    <name type="scientific">Deinococcus rufus</name>
    <dbReference type="NCBI Taxonomy" id="2136097"/>
    <lineage>
        <taxon>Bacteria</taxon>
        <taxon>Thermotogati</taxon>
        <taxon>Deinococcota</taxon>
        <taxon>Deinococci</taxon>
        <taxon>Deinococcales</taxon>
        <taxon>Deinococcaceae</taxon>
        <taxon>Deinococcus</taxon>
    </lineage>
</organism>
<evidence type="ECO:0000313" key="6">
    <source>
        <dbReference type="Proteomes" id="UP001595803"/>
    </source>
</evidence>
<dbReference type="InterPro" id="IPR041483">
    <property type="entry name" value="TetR_C_34"/>
</dbReference>
<feature type="domain" description="HTH tetR-type" evidence="4">
    <location>
        <begin position="18"/>
        <end position="78"/>
    </location>
</feature>
<dbReference type="EMBL" id="JBHRZG010000024">
    <property type="protein sequence ID" value="MFC3835297.1"/>
    <property type="molecule type" value="Genomic_DNA"/>
</dbReference>
<dbReference type="RefSeq" id="WP_295819969.1">
    <property type="nucleotide sequence ID" value="NZ_JBHRZG010000024.1"/>
</dbReference>
<accession>A0ABV7ZF58</accession>
<evidence type="ECO:0000256" key="3">
    <source>
        <dbReference type="SAM" id="MobiDB-lite"/>
    </source>
</evidence>
<dbReference type="InterPro" id="IPR050109">
    <property type="entry name" value="HTH-type_TetR-like_transc_reg"/>
</dbReference>
<evidence type="ECO:0000256" key="2">
    <source>
        <dbReference type="PROSITE-ProRule" id="PRU00335"/>
    </source>
</evidence>
<dbReference type="PANTHER" id="PTHR30055:SF178">
    <property type="entry name" value="POSSIBLE TRANSCRIPTIONAL REGULATORY PROTEIN"/>
    <property type="match status" value="1"/>
</dbReference>
<gene>
    <name evidence="5" type="ORF">ACFOSB_20745</name>
</gene>
<dbReference type="PANTHER" id="PTHR30055">
    <property type="entry name" value="HTH-TYPE TRANSCRIPTIONAL REGULATOR RUTR"/>
    <property type="match status" value="1"/>
</dbReference>
<keyword evidence="1 2" id="KW-0238">DNA-binding</keyword>
<evidence type="ECO:0000256" key="1">
    <source>
        <dbReference type="ARBA" id="ARBA00023125"/>
    </source>
</evidence>
<feature type="compositionally biased region" description="Low complexity" evidence="3">
    <location>
        <begin position="1"/>
        <end position="12"/>
    </location>
</feature>
<dbReference type="InterPro" id="IPR001647">
    <property type="entry name" value="HTH_TetR"/>
</dbReference>
<protein>
    <submittedName>
        <fullName evidence="5">TetR/AcrR family transcriptional regulator</fullName>
    </submittedName>
</protein>
<dbReference type="PRINTS" id="PR00455">
    <property type="entry name" value="HTHTETR"/>
</dbReference>
<dbReference type="SUPFAM" id="SSF46689">
    <property type="entry name" value="Homeodomain-like"/>
    <property type="match status" value="1"/>
</dbReference>
<reference evidence="6" key="1">
    <citation type="journal article" date="2019" name="Int. J. Syst. Evol. Microbiol.">
        <title>The Global Catalogue of Microorganisms (GCM) 10K type strain sequencing project: providing services to taxonomists for standard genome sequencing and annotation.</title>
        <authorList>
            <consortium name="The Broad Institute Genomics Platform"/>
            <consortium name="The Broad Institute Genome Sequencing Center for Infectious Disease"/>
            <person name="Wu L."/>
            <person name="Ma J."/>
        </authorList>
    </citation>
    <scope>NUCLEOTIDE SEQUENCE [LARGE SCALE GENOMIC DNA]</scope>
    <source>
        <strain evidence="6">CCTCC AB 2017081</strain>
    </source>
</reference>
<dbReference type="Gene3D" id="1.10.357.10">
    <property type="entry name" value="Tetracycline Repressor, domain 2"/>
    <property type="match status" value="1"/>
</dbReference>
<dbReference type="PROSITE" id="PS50977">
    <property type="entry name" value="HTH_TETR_2"/>
    <property type="match status" value="1"/>
</dbReference>
<dbReference type="Pfam" id="PF17929">
    <property type="entry name" value="TetR_C_34"/>
    <property type="match status" value="1"/>
</dbReference>
<dbReference type="Proteomes" id="UP001595803">
    <property type="component" value="Unassembled WGS sequence"/>
</dbReference>
<evidence type="ECO:0000259" key="4">
    <source>
        <dbReference type="PROSITE" id="PS50977"/>
    </source>
</evidence>
<comment type="caution">
    <text evidence="5">The sequence shown here is derived from an EMBL/GenBank/DDBJ whole genome shotgun (WGS) entry which is preliminary data.</text>
</comment>
<feature type="DNA-binding region" description="H-T-H motif" evidence="2">
    <location>
        <begin position="41"/>
        <end position="60"/>
    </location>
</feature>
<sequence length="216" mass="24423">MVSAPNRPARARSAAEKTQRRDDILRAAERLWNTSTYTDLSMNHVAREAQLAKGTLYLYFDTKEELFLALVSEHLQTWINDTIRLLQERRPVTPAAVADALLDASSDVVPLRRLMLLLGTVLERNVRPELTRDFRRDVTARVQMLISHLPFSDTMSLKILRHLYALAIGWQHLAEEFTTSATDAVAAPGPDPYAADFELAMRAVIDRLAAQDTARR</sequence>
<proteinExistence type="predicted"/>